<keyword evidence="2" id="KW-1185">Reference proteome</keyword>
<dbReference type="Proteomes" id="UP000270343">
    <property type="component" value="Unassembled WGS sequence"/>
</dbReference>
<evidence type="ECO:0008006" key="3">
    <source>
        <dbReference type="Google" id="ProtNLM"/>
    </source>
</evidence>
<dbReference type="InterPro" id="IPR036866">
    <property type="entry name" value="RibonucZ/Hydroxyglut_hydro"/>
</dbReference>
<gene>
    <name evidence="1" type="ORF">D7231_24215</name>
</gene>
<dbReference type="InterPro" id="IPR052159">
    <property type="entry name" value="Competence_DNA_uptake"/>
</dbReference>
<dbReference type="SUPFAM" id="SSF56281">
    <property type="entry name" value="Metallo-hydrolase/oxidoreductase"/>
    <property type="match status" value="1"/>
</dbReference>
<accession>A0A3B0AZS8</accession>
<dbReference type="RefSeq" id="WP_120757646.1">
    <property type="nucleotide sequence ID" value="NZ_JBFADQ010000101.1"/>
</dbReference>
<dbReference type="OrthoDB" id="9783680at2"/>
<dbReference type="AlphaFoldDB" id="A0A3B0AZS8"/>
<dbReference type="EMBL" id="RBAM01000010">
    <property type="protein sequence ID" value="RKN65920.1"/>
    <property type="molecule type" value="Genomic_DNA"/>
</dbReference>
<organism evidence="1 2">
    <name type="scientific">Streptomyces klenkii</name>
    <dbReference type="NCBI Taxonomy" id="1420899"/>
    <lineage>
        <taxon>Bacteria</taxon>
        <taxon>Bacillati</taxon>
        <taxon>Actinomycetota</taxon>
        <taxon>Actinomycetes</taxon>
        <taxon>Kitasatosporales</taxon>
        <taxon>Streptomycetaceae</taxon>
        <taxon>Streptomyces</taxon>
    </lineage>
</organism>
<dbReference type="PANTHER" id="PTHR30619">
    <property type="entry name" value="DNA INTERNALIZATION/COMPETENCE PROTEIN COMEC/REC2"/>
    <property type="match status" value="1"/>
</dbReference>
<evidence type="ECO:0000313" key="1">
    <source>
        <dbReference type="EMBL" id="RKN65920.1"/>
    </source>
</evidence>
<sequence length="402" mass="44032">MPVKVVFFNVGQGDCTLMIFHKPGASKGHAAVLLDCGSTKAVAPRPAAGAPAPVGTAKDRMVSHLKQKIDGYLQNLETPGVLDYLLITHPDQDHFNLLESVLLDDTTKKLRYTVNNIWYGMARTDYKEGNRSFVETLLGNPAALTSTTGHRVVNPPLEKPTQADPEPLFPEDTAAPNLFLLGGGMFVPTARRGAAWFQSAPKETIANLGSLVFSLVGVRDSKGLRQKVLFMADAFVENEQVLIGMDSSPSAPQRWCRREKNLWLKVGHHGSKTSTSREWLEHTTPDGLFLSTGPLPFGGQSATCTESNVNRRMLVEWEAVRTAQGIPVPKVTGQKQWGYGYQDDVPPNVLPWPFRFRDASGGGVFSTLAGEPTPASGGEWTGVDWHMWIDRAGAGTYDLWYE</sequence>
<dbReference type="PANTHER" id="PTHR30619:SF1">
    <property type="entry name" value="RECOMBINATION PROTEIN 2"/>
    <property type="match status" value="1"/>
</dbReference>
<protein>
    <recommendedName>
        <fullName evidence="3">MBL fold metallo-hydrolase</fullName>
    </recommendedName>
</protein>
<dbReference type="Gene3D" id="3.60.15.10">
    <property type="entry name" value="Ribonuclease Z/Hydroxyacylglutathione hydrolase-like"/>
    <property type="match status" value="1"/>
</dbReference>
<comment type="caution">
    <text evidence="1">The sequence shown here is derived from an EMBL/GenBank/DDBJ whole genome shotgun (WGS) entry which is preliminary data.</text>
</comment>
<evidence type="ECO:0000313" key="2">
    <source>
        <dbReference type="Proteomes" id="UP000270343"/>
    </source>
</evidence>
<reference evidence="1 2" key="1">
    <citation type="journal article" date="2015" name="Antonie Van Leeuwenhoek">
        <title>Streptomyces klenkii sp. nov., isolated from deep marine sediment.</title>
        <authorList>
            <person name="Veyisoglu A."/>
            <person name="Sahin N."/>
        </authorList>
    </citation>
    <scope>NUCLEOTIDE SEQUENCE [LARGE SCALE GENOMIC DNA]</scope>
    <source>
        <strain evidence="1 2">KCTC 29202</strain>
    </source>
</reference>
<proteinExistence type="predicted"/>
<name>A0A3B0AZS8_9ACTN</name>